<dbReference type="GO" id="GO:0005829">
    <property type="term" value="C:cytosol"/>
    <property type="evidence" value="ECO:0007669"/>
    <property type="project" value="TreeGrafter"/>
</dbReference>
<dbReference type="Pfam" id="PF08206">
    <property type="entry name" value="OB_RNB"/>
    <property type="match status" value="1"/>
</dbReference>
<accession>A0A0X8X7Y8</accession>
<dbReference type="KEGG" id="hhk:HH1059_05160"/>
<evidence type="ECO:0000256" key="4">
    <source>
        <dbReference type="ARBA" id="ARBA00022722"/>
    </source>
</evidence>
<keyword evidence="12" id="KW-1185">Reference proteome</keyword>
<evidence type="ECO:0000313" key="12">
    <source>
        <dbReference type="Proteomes" id="UP000218890"/>
    </source>
</evidence>
<keyword evidence="5 8" id="KW-0378">Hydrolase</keyword>
<feature type="region of interest" description="Disordered" evidence="9">
    <location>
        <begin position="1"/>
        <end position="23"/>
    </location>
</feature>
<evidence type="ECO:0000256" key="3">
    <source>
        <dbReference type="ARBA" id="ARBA00022490"/>
    </source>
</evidence>
<dbReference type="InterPro" id="IPR001900">
    <property type="entry name" value="RNase_II/R"/>
</dbReference>
<dbReference type="NCBIfam" id="TIGR02063">
    <property type="entry name" value="RNase_R"/>
    <property type="match status" value="1"/>
</dbReference>
<protein>
    <recommendedName>
        <fullName evidence="8">Ribonuclease R</fullName>
        <shortName evidence="8">RNase R</shortName>
        <ecNumber evidence="8">3.1.13.1</ecNumber>
    </recommendedName>
</protein>
<keyword evidence="4 8" id="KW-0540">Nuclease</keyword>
<dbReference type="PROSITE" id="PS50126">
    <property type="entry name" value="S1"/>
    <property type="match status" value="1"/>
</dbReference>
<proteinExistence type="inferred from homology"/>
<dbReference type="RefSeq" id="WP_096407931.1">
    <property type="nucleotide sequence ID" value="NZ_AP017372.2"/>
</dbReference>
<evidence type="ECO:0000256" key="8">
    <source>
        <dbReference type="HAMAP-Rule" id="MF_01895"/>
    </source>
</evidence>
<dbReference type="Gene3D" id="2.40.50.140">
    <property type="entry name" value="Nucleic acid-binding proteins"/>
    <property type="match status" value="2"/>
</dbReference>
<dbReference type="SMART" id="SM00955">
    <property type="entry name" value="RNB"/>
    <property type="match status" value="1"/>
</dbReference>
<dbReference type="Pfam" id="PF08461">
    <property type="entry name" value="WHD_RNase_R"/>
    <property type="match status" value="1"/>
</dbReference>
<feature type="compositionally biased region" description="Basic and acidic residues" evidence="9">
    <location>
        <begin position="9"/>
        <end position="21"/>
    </location>
</feature>
<keyword evidence="6 8" id="KW-0269">Exonuclease</keyword>
<comment type="similarity">
    <text evidence="8">Belongs to the RNR ribonuclease family. RNase R subfamily.</text>
</comment>
<evidence type="ECO:0000256" key="9">
    <source>
        <dbReference type="SAM" id="MobiDB-lite"/>
    </source>
</evidence>
<name>A0A0X8X7Y8_HALHR</name>
<keyword evidence="7 8" id="KW-0694">RNA-binding</keyword>
<dbReference type="InterPro" id="IPR013668">
    <property type="entry name" value="RNase_R_HTH_12"/>
</dbReference>
<dbReference type="GO" id="GO:0008859">
    <property type="term" value="F:exoribonuclease II activity"/>
    <property type="evidence" value="ECO:0007669"/>
    <property type="project" value="UniProtKB-UniRule"/>
</dbReference>
<dbReference type="NCBIfam" id="TIGR00358">
    <property type="entry name" value="3_prime_RNase"/>
    <property type="match status" value="1"/>
</dbReference>
<dbReference type="InterPro" id="IPR003029">
    <property type="entry name" value="S1_domain"/>
</dbReference>
<dbReference type="PANTHER" id="PTHR23355">
    <property type="entry name" value="RIBONUCLEASE"/>
    <property type="match status" value="1"/>
</dbReference>
<evidence type="ECO:0000259" key="10">
    <source>
        <dbReference type="PROSITE" id="PS50126"/>
    </source>
</evidence>
<evidence type="ECO:0000313" key="11">
    <source>
        <dbReference type="EMBL" id="BAU57200.1"/>
    </source>
</evidence>
<dbReference type="InterPro" id="IPR040476">
    <property type="entry name" value="CSD2"/>
</dbReference>
<dbReference type="GO" id="GO:0003723">
    <property type="term" value="F:RNA binding"/>
    <property type="evidence" value="ECO:0007669"/>
    <property type="project" value="UniProtKB-UniRule"/>
</dbReference>
<evidence type="ECO:0000256" key="7">
    <source>
        <dbReference type="ARBA" id="ARBA00022884"/>
    </source>
</evidence>
<feature type="domain" description="S1 motif" evidence="10">
    <location>
        <begin position="645"/>
        <end position="726"/>
    </location>
</feature>
<dbReference type="PROSITE" id="PS01175">
    <property type="entry name" value="RIBONUCLEASE_II"/>
    <property type="match status" value="1"/>
</dbReference>
<keyword evidence="3 8" id="KW-0963">Cytoplasm</keyword>
<organism evidence="11 12">
    <name type="scientific">Halorhodospira halochloris</name>
    <name type="common">Ectothiorhodospira halochloris</name>
    <dbReference type="NCBI Taxonomy" id="1052"/>
    <lineage>
        <taxon>Bacteria</taxon>
        <taxon>Pseudomonadati</taxon>
        <taxon>Pseudomonadota</taxon>
        <taxon>Gammaproteobacteria</taxon>
        <taxon>Chromatiales</taxon>
        <taxon>Ectothiorhodospiraceae</taxon>
        <taxon>Halorhodospira</taxon>
    </lineage>
</organism>
<dbReference type="Pfam" id="PF00773">
    <property type="entry name" value="RNB"/>
    <property type="match status" value="1"/>
</dbReference>
<dbReference type="PANTHER" id="PTHR23355:SF9">
    <property type="entry name" value="DIS3-LIKE EXONUCLEASE 2"/>
    <property type="match status" value="1"/>
</dbReference>
<dbReference type="InterPro" id="IPR022966">
    <property type="entry name" value="RNase_II/R_CS"/>
</dbReference>
<comment type="subcellular location">
    <subcellularLocation>
        <location evidence="2 8">Cytoplasm</location>
    </subcellularLocation>
</comment>
<dbReference type="SUPFAM" id="SSF50249">
    <property type="entry name" value="Nucleic acid-binding proteins"/>
    <property type="match status" value="4"/>
</dbReference>
<dbReference type="EMBL" id="AP017372">
    <property type="protein sequence ID" value="BAU57200.1"/>
    <property type="molecule type" value="Genomic_DNA"/>
</dbReference>
<evidence type="ECO:0000256" key="6">
    <source>
        <dbReference type="ARBA" id="ARBA00022839"/>
    </source>
</evidence>
<gene>
    <name evidence="8 11" type="primary">rnr</name>
    <name evidence="11" type="ORF">HH1059_05160</name>
</gene>
<evidence type="ECO:0000256" key="1">
    <source>
        <dbReference type="ARBA" id="ARBA00001849"/>
    </source>
</evidence>
<reference evidence="11" key="1">
    <citation type="submission" date="2016-02" db="EMBL/GenBank/DDBJ databases">
        <title>Halorhodospira halochloris DSM-1059 complete genome, version 2.</title>
        <authorList>
            <person name="Tsukatani Y."/>
        </authorList>
    </citation>
    <scope>NUCLEOTIDE SEQUENCE</scope>
    <source>
        <strain evidence="11">DSM 1059</strain>
    </source>
</reference>
<dbReference type="InterPro" id="IPR004476">
    <property type="entry name" value="RNase_II/RNase_R"/>
</dbReference>
<sequence length="746" mass="83926">MAKRKAKTPHKDPYKEREQAKYDNPIPSREYLLELLAANRRPLGRREIAAELGLESPEQLEALRRRLRAMERDGQLVRNRRRGYLLVDHRELVRGRVIGKPDGAGFLLADGKDQRVSLSPRQMRSLLHADRAVVRVTGKDEHGNPVGELVEILERGNKQITGRFFEEHGVGFLVPENKRIHHDVLLSADGRGGAENGDLAVAEVLAQPTERRQPIGRITRILGQTINVGEEDEVAARIHSVPLEWPDGVEREAAAFGATVAEEDKQGRTDLRKVPLVTIDGADAKDFDDAIFCEPTAKGWRLLVAIADVSHYVRPGSVLDAEARNRGNSVYFPRSVVPMLPEVLSNGLCSLNPQVDRLCVVCDVLLQGDGKILRSRFYRAVMRSAARLTYEQAAAAVVEQDETVRADLDPQVLKLLENTHRLYQTLRQARERRGAIDFDTTETVMRFDDEGRVVAVEPTVRNDFHRAIEECMITANVCAAKFLRKHKVPSLYRVHEHPSEERLEQLRGFLAQVGLELGGGDQPTGLDYAKVMKAAKDRPDRHLIETVLLRSMQAAEYRPDNAGHFGLALEAYTHFTSPIRRYPDLAVHRGIGHIIDGHRGPSFPLSHNDLLTLGEHCSMTERRADEATRDAEMTLKCEYLADHLGEEFPGVIAAVTSFGLFVQLEGVYVDGLVHITNLESDFFHYDQVGHCLIGDRTGKEYRLSDRVLVRVARVDKEDRKIDLEMLDHPLDKKGRKRRKGKNKGGK</sequence>
<dbReference type="OrthoDB" id="9764149at2"/>
<dbReference type="Pfam" id="PF17876">
    <property type="entry name" value="CSD2"/>
    <property type="match status" value="1"/>
</dbReference>
<comment type="catalytic activity">
    <reaction evidence="1 8">
        <text>Exonucleolytic cleavage in the 3'- to 5'-direction to yield nucleoside 5'-phosphates.</text>
        <dbReference type="EC" id="3.1.13.1"/>
    </reaction>
</comment>
<dbReference type="InterPro" id="IPR011805">
    <property type="entry name" value="RNase_R"/>
</dbReference>
<dbReference type="InterPro" id="IPR050180">
    <property type="entry name" value="RNR_Ribonuclease"/>
</dbReference>
<dbReference type="Proteomes" id="UP000218890">
    <property type="component" value="Chromosome"/>
</dbReference>
<dbReference type="AlphaFoldDB" id="A0A0X8X7Y8"/>
<dbReference type="SMART" id="SM00316">
    <property type="entry name" value="S1"/>
    <property type="match status" value="1"/>
</dbReference>
<dbReference type="Pfam" id="PF00575">
    <property type="entry name" value="S1"/>
    <property type="match status" value="1"/>
</dbReference>
<dbReference type="EC" id="3.1.13.1" evidence="8"/>
<dbReference type="CDD" id="cd04471">
    <property type="entry name" value="S1_RNase_R"/>
    <property type="match status" value="1"/>
</dbReference>
<evidence type="ECO:0000256" key="5">
    <source>
        <dbReference type="ARBA" id="ARBA00022801"/>
    </source>
</evidence>
<dbReference type="InterPro" id="IPR013223">
    <property type="entry name" value="RNase_B_OB_dom"/>
</dbReference>
<comment type="function">
    <text evidence="8">3'-5' exoribonuclease that releases 5'-nucleoside monophosphates and is involved in maturation of structured RNAs.</text>
</comment>
<evidence type="ECO:0000256" key="2">
    <source>
        <dbReference type="ARBA" id="ARBA00004496"/>
    </source>
</evidence>
<dbReference type="InterPro" id="IPR012340">
    <property type="entry name" value="NA-bd_OB-fold"/>
</dbReference>
<dbReference type="GO" id="GO:0006402">
    <property type="term" value="P:mRNA catabolic process"/>
    <property type="evidence" value="ECO:0007669"/>
    <property type="project" value="TreeGrafter"/>
</dbReference>
<dbReference type="HAMAP" id="MF_01895">
    <property type="entry name" value="RNase_R"/>
    <property type="match status" value="1"/>
</dbReference>